<dbReference type="EMBL" id="PGOL01000484">
    <property type="protein sequence ID" value="PKI69663.1"/>
    <property type="molecule type" value="Genomic_DNA"/>
</dbReference>
<accession>A0A2I0KMZ4</accession>
<name>A0A2I0KMZ4_PUNGR</name>
<sequence length="282" mass="30978">MLGRGPKVINARPNPESSRCGAEARKQYMRGRSPKVGPKPDAVNAGPKPYAVNAGPKPDAGQKPKSWAKALCSKCWAEARCGAKPKSGAEARCGAGARCGKCMLDKKVQEMQKQSSSCRGGRVKAVSGLPVKVGTTRPSCGVGGRDGLGFWSKRISLWRSEDRGWSTREGWHDSPVVREVKTASGLPAKVGTTRLSWGVGGRDGLGFWSQHISLWRSEDRKWPTREVCPQWSRQAVRTRMWTLVGARMRAFGSRGLGVSTFPWGRVTDTRERRSRHLSFYDP</sequence>
<evidence type="ECO:0000256" key="1">
    <source>
        <dbReference type="SAM" id="MobiDB-lite"/>
    </source>
</evidence>
<evidence type="ECO:0000313" key="3">
    <source>
        <dbReference type="Proteomes" id="UP000233551"/>
    </source>
</evidence>
<protein>
    <submittedName>
        <fullName evidence="2">Uncharacterized protein</fullName>
    </submittedName>
</protein>
<evidence type="ECO:0000313" key="2">
    <source>
        <dbReference type="EMBL" id="PKI69663.1"/>
    </source>
</evidence>
<keyword evidence="3" id="KW-1185">Reference proteome</keyword>
<comment type="caution">
    <text evidence="2">The sequence shown here is derived from an EMBL/GenBank/DDBJ whole genome shotgun (WGS) entry which is preliminary data.</text>
</comment>
<organism evidence="2 3">
    <name type="scientific">Punica granatum</name>
    <name type="common">Pomegranate</name>
    <dbReference type="NCBI Taxonomy" id="22663"/>
    <lineage>
        <taxon>Eukaryota</taxon>
        <taxon>Viridiplantae</taxon>
        <taxon>Streptophyta</taxon>
        <taxon>Embryophyta</taxon>
        <taxon>Tracheophyta</taxon>
        <taxon>Spermatophyta</taxon>
        <taxon>Magnoliopsida</taxon>
        <taxon>eudicotyledons</taxon>
        <taxon>Gunneridae</taxon>
        <taxon>Pentapetalae</taxon>
        <taxon>rosids</taxon>
        <taxon>malvids</taxon>
        <taxon>Myrtales</taxon>
        <taxon>Lythraceae</taxon>
        <taxon>Punica</taxon>
    </lineage>
</organism>
<feature type="region of interest" description="Disordered" evidence="1">
    <location>
        <begin position="1"/>
        <end position="63"/>
    </location>
</feature>
<gene>
    <name evidence="2" type="ORF">CRG98_009934</name>
</gene>
<dbReference type="Proteomes" id="UP000233551">
    <property type="component" value="Unassembled WGS sequence"/>
</dbReference>
<proteinExistence type="predicted"/>
<reference evidence="2 3" key="1">
    <citation type="submission" date="2017-11" db="EMBL/GenBank/DDBJ databases">
        <title>De-novo sequencing of pomegranate (Punica granatum L.) genome.</title>
        <authorList>
            <person name="Akparov Z."/>
            <person name="Amiraslanov A."/>
            <person name="Hajiyeva S."/>
            <person name="Abbasov M."/>
            <person name="Kaur K."/>
            <person name="Hamwieh A."/>
            <person name="Solovyev V."/>
            <person name="Salamov A."/>
            <person name="Braich B."/>
            <person name="Kosarev P."/>
            <person name="Mahmoud A."/>
            <person name="Hajiyev E."/>
            <person name="Babayeva S."/>
            <person name="Izzatullayeva V."/>
            <person name="Mammadov A."/>
            <person name="Mammadov A."/>
            <person name="Sharifova S."/>
            <person name="Ojaghi J."/>
            <person name="Eynullazada K."/>
            <person name="Bayramov B."/>
            <person name="Abdulazimova A."/>
            <person name="Shahmuradov I."/>
        </authorList>
    </citation>
    <scope>NUCLEOTIDE SEQUENCE [LARGE SCALE GENOMIC DNA]</scope>
    <source>
        <strain evidence="3">cv. AG2017</strain>
        <tissue evidence="2">Leaf</tissue>
    </source>
</reference>
<dbReference type="AlphaFoldDB" id="A0A2I0KMZ4"/>